<dbReference type="PANTHER" id="PTHR10357:SF179">
    <property type="entry name" value="NEUTRAL AND BASIC AMINO ACID TRANSPORT PROTEIN RBAT"/>
    <property type="match status" value="1"/>
</dbReference>
<accession>A0ABQ2LSV1</accession>
<dbReference type="EMBL" id="BMMP01000001">
    <property type="protein sequence ID" value="GGO42660.1"/>
    <property type="molecule type" value="Genomic_DNA"/>
</dbReference>
<reference evidence="5" key="1">
    <citation type="journal article" date="2019" name="Int. J. Syst. Evol. Microbiol.">
        <title>The Global Catalogue of Microorganisms (GCM) 10K type strain sequencing project: providing services to taxonomists for standard genome sequencing and annotation.</title>
        <authorList>
            <consortium name="The Broad Institute Genomics Platform"/>
            <consortium name="The Broad Institute Genome Sequencing Center for Infectious Disease"/>
            <person name="Wu L."/>
            <person name="Ma J."/>
        </authorList>
    </citation>
    <scope>NUCLEOTIDE SEQUENCE [LARGE SCALE GENOMIC DNA]</scope>
    <source>
        <strain evidence="5">CGMCC 4.7178</strain>
    </source>
</reference>
<evidence type="ECO:0000259" key="3">
    <source>
        <dbReference type="SMART" id="SM00642"/>
    </source>
</evidence>
<protein>
    <submittedName>
        <fullName evidence="4">Alpha-glucosidase</fullName>
    </submittedName>
</protein>
<evidence type="ECO:0000313" key="5">
    <source>
        <dbReference type="Proteomes" id="UP000631535"/>
    </source>
</evidence>
<dbReference type="Proteomes" id="UP000631535">
    <property type="component" value="Unassembled WGS sequence"/>
</dbReference>
<comment type="caution">
    <text evidence="4">The sequence shown here is derived from an EMBL/GenBank/DDBJ whole genome shotgun (WGS) entry which is preliminary data.</text>
</comment>
<sequence length="510" mass="55857">MSAREAPWWRDAVVYQVYLRSFADADGDGTGDLRGLLGHLDHLAELGVDALWLNPFYVSGEADAGYDVIDHRAVDPAMGTLADVDELIEQAHARGLRVVGDIVANHTSAQHPWFRQARSGGPGDPMRARYHIAPGRDGAPPSQWRSLFGGSAWEPLGDGEWYLHLFDVEQPDLDWGHPEVRADVEATVRFWLDRGFDGLRFDAAGALAKAPGYPPAPEGERRPGDDHPFSDRPEVHRIHRRFAEILAERPGRYGVAETWGPAWLGEPYIRPGGLQQAFAMDVVFTPLDAEALGRAVRSYLEAAARQGRRPAWPHGNHDVTRAASRWGSEGALAVLWLLLALPGATYLYAGDELALPEVQLADEDLRDPSWVRSGGTDRGRDGARVPLPWTRAGEGHHGFSPPGAQQSPWLPQPPGWGERSVQAQHEDTGSALNRVRGALRARSGLREAPWPEWLPAPDGVLAFRRGEVACVLNSTGESLPLETWGGELLSSSRPLDAEGRLPSPGTAWLR</sequence>
<evidence type="ECO:0000256" key="2">
    <source>
        <dbReference type="SAM" id="MobiDB-lite"/>
    </source>
</evidence>
<dbReference type="Gene3D" id="3.20.20.80">
    <property type="entry name" value="Glycosidases"/>
    <property type="match status" value="1"/>
</dbReference>
<dbReference type="SMART" id="SM00642">
    <property type="entry name" value="Aamy"/>
    <property type="match status" value="1"/>
</dbReference>
<organism evidence="4 5">
    <name type="scientific">Streptomyces daqingensis</name>
    <dbReference type="NCBI Taxonomy" id="1472640"/>
    <lineage>
        <taxon>Bacteria</taxon>
        <taxon>Bacillati</taxon>
        <taxon>Actinomycetota</taxon>
        <taxon>Actinomycetes</taxon>
        <taxon>Kitasatosporales</taxon>
        <taxon>Streptomycetaceae</taxon>
        <taxon>Streptomyces</taxon>
    </lineage>
</organism>
<evidence type="ECO:0000313" key="4">
    <source>
        <dbReference type="EMBL" id="GGO42660.1"/>
    </source>
</evidence>
<dbReference type="Gene3D" id="3.90.400.10">
    <property type="entry name" value="Oligo-1,6-glucosidase, Domain 2"/>
    <property type="match status" value="1"/>
</dbReference>
<dbReference type="Pfam" id="PF00128">
    <property type="entry name" value="Alpha-amylase"/>
    <property type="match status" value="1"/>
</dbReference>
<comment type="similarity">
    <text evidence="1">Belongs to the glycosyl hydrolase 13 family.</text>
</comment>
<keyword evidence="5" id="KW-1185">Reference proteome</keyword>
<evidence type="ECO:0000256" key="1">
    <source>
        <dbReference type="ARBA" id="ARBA00008061"/>
    </source>
</evidence>
<feature type="region of interest" description="Disordered" evidence="2">
    <location>
        <begin position="210"/>
        <end position="233"/>
    </location>
</feature>
<proteinExistence type="inferred from homology"/>
<feature type="region of interest" description="Disordered" evidence="2">
    <location>
        <begin position="490"/>
        <end position="510"/>
    </location>
</feature>
<dbReference type="PANTHER" id="PTHR10357">
    <property type="entry name" value="ALPHA-AMYLASE FAMILY MEMBER"/>
    <property type="match status" value="1"/>
</dbReference>
<dbReference type="RefSeq" id="WP_229711470.1">
    <property type="nucleotide sequence ID" value="NZ_BMMP01000001.1"/>
</dbReference>
<name>A0ABQ2LSV1_9ACTN</name>
<dbReference type="SUPFAM" id="SSF51445">
    <property type="entry name" value="(Trans)glycosidases"/>
    <property type="match status" value="1"/>
</dbReference>
<feature type="region of interest" description="Disordered" evidence="2">
    <location>
        <begin position="369"/>
        <end position="424"/>
    </location>
</feature>
<feature type="domain" description="Glycosyl hydrolase family 13 catalytic" evidence="3">
    <location>
        <begin position="16"/>
        <end position="384"/>
    </location>
</feature>
<dbReference type="InterPro" id="IPR017853">
    <property type="entry name" value="GH"/>
</dbReference>
<dbReference type="InterPro" id="IPR045857">
    <property type="entry name" value="O16G_dom_2"/>
</dbReference>
<dbReference type="InterPro" id="IPR006047">
    <property type="entry name" value="GH13_cat_dom"/>
</dbReference>
<gene>
    <name evidence="4" type="ORF">GCM10012287_04060</name>
</gene>
<feature type="compositionally biased region" description="Basic and acidic residues" evidence="2">
    <location>
        <begin position="218"/>
        <end position="233"/>
    </location>
</feature>